<organism evidence="2 3">
    <name type="scientific">Ensete ventricosum</name>
    <name type="common">Abyssinian banana</name>
    <name type="synonym">Musa ensete</name>
    <dbReference type="NCBI Taxonomy" id="4639"/>
    <lineage>
        <taxon>Eukaryota</taxon>
        <taxon>Viridiplantae</taxon>
        <taxon>Streptophyta</taxon>
        <taxon>Embryophyta</taxon>
        <taxon>Tracheophyta</taxon>
        <taxon>Spermatophyta</taxon>
        <taxon>Magnoliopsida</taxon>
        <taxon>Liliopsida</taxon>
        <taxon>Zingiberales</taxon>
        <taxon>Musaceae</taxon>
        <taxon>Ensete</taxon>
    </lineage>
</organism>
<protein>
    <submittedName>
        <fullName evidence="2">Uncharacterized protein</fullName>
    </submittedName>
</protein>
<evidence type="ECO:0000313" key="3">
    <source>
        <dbReference type="Proteomes" id="UP000287651"/>
    </source>
</evidence>
<feature type="compositionally biased region" description="Basic and acidic residues" evidence="1">
    <location>
        <begin position="96"/>
        <end position="106"/>
    </location>
</feature>
<name>A0A426ZAJ3_ENSVE</name>
<accession>A0A426ZAJ3</accession>
<evidence type="ECO:0000313" key="2">
    <source>
        <dbReference type="EMBL" id="RRT60979.1"/>
    </source>
</evidence>
<feature type="region of interest" description="Disordered" evidence="1">
    <location>
        <begin position="79"/>
        <end position="106"/>
    </location>
</feature>
<dbReference type="Proteomes" id="UP000287651">
    <property type="component" value="Unassembled WGS sequence"/>
</dbReference>
<feature type="region of interest" description="Disordered" evidence="1">
    <location>
        <begin position="1"/>
        <end position="42"/>
    </location>
</feature>
<gene>
    <name evidence="2" type="ORF">B296_00019262</name>
</gene>
<proteinExistence type="predicted"/>
<feature type="compositionally biased region" description="Low complexity" evidence="1">
    <location>
        <begin position="1"/>
        <end position="24"/>
    </location>
</feature>
<comment type="caution">
    <text evidence="2">The sequence shown here is derived from an EMBL/GenBank/DDBJ whole genome shotgun (WGS) entry which is preliminary data.</text>
</comment>
<feature type="compositionally biased region" description="Polar residues" evidence="1">
    <location>
        <begin position="85"/>
        <end position="95"/>
    </location>
</feature>
<dbReference type="AlphaFoldDB" id="A0A426ZAJ3"/>
<dbReference type="EMBL" id="AMZH03007579">
    <property type="protein sequence ID" value="RRT60979.1"/>
    <property type="molecule type" value="Genomic_DNA"/>
</dbReference>
<reference evidence="2 3" key="1">
    <citation type="journal article" date="2014" name="Agronomy (Basel)">
        <title>A Draft Genome Sequence for Ensete ventricosum, the Drought-Tolerant Tree Against Hunger.</title>
        <authorList>
            <person name="Harrison J."/>
            <person name="Moore K.A."/>
            <person name="Paszkiewicz K."/>
            <person name="Jones T."/>
            <person name="Grant M."/>
            <person name="Ambacheew D."/>
            <person name="Muzemil S."/>
            <person name="Studholme D.J."/>
        </authorList>
    </citation>
    <scope>NUCLEOTIDE SEQUENCE [LARGE SCALE GENOMIC DNA]</scope>
</reference>
<evidence type="ECO:0000256" key="1">
    <source>
        <dbReference type="SAM" id="MobiDB-lite"/>
    </source>
</evidence>
<sequence>MAGSYDPSASSGSSLSRRQPSSSMPRPPPAEPLRADIDPPPRPRPALQSLAFGLIVLLGCLQFLPATHFRDPADPHRNWIPLDPNRSQPISANSRTPEKEERSAVTRQEADVGKLHIFSWMDCLDLRVLAVLANSTLSNSRFFFQLWFFFLFLPQFYI</sequence>